<accession>A0A200PYU4</accession>
<organism evidence="2 3">
    <name type="scientific">Macleaya cordata</name>
    <name type="common">Five-seeded plume-poppy</name>
    <name type="synonym">Bocconia cordata</name>
    <dbReference type="NCBI Taxonomy" id="56857"/>
    <lineage>
        <taxon>Eukaryota</taxon>
        <taxon>Viridiplantae</taxon>
        <taxon>Streptophyta</taxon>
        <taxon>Embryophyta</taxon>
        <taxon>Tracheophyta</taxon>
        <taxon>Spermatophyta</taxon>
        <taxon>Magnoliopsida</taxon>
        <taxon>Ranunculales</taxon>
        <taxon>Papaveraceae</taxon>
        <taxon>Papaveroideae</taxon>
        <taxon>Macleaya</taxon>
    </lineage>
</organism>
<dbReference type="InterPro" id="IPR044730">
    <property type="entry name" value="RNase_H-like_dom_plant"/>
</dbReference>
<dbReference type="InParanoid" id="A0A200PYU4"/>
<dbReference type="SUPFAM" id="SSF53098">
    <property type="entry name" value="Ribonuclease H-like"/>
    <property type="match status" value="1"/>
</dbReference>
<dbReference type="InterPro" id="IPR053151">
    <property type="entry name" value="RNase_H-like"/>
</dbReference>
<dbReference type="InterPro" id="IPR002156">
    <property type="entry name" value="RNaseH_domain"/>
</dbReference>
<keyword evidence="3" id="KW-1185">Reference proteome</keyword>
<evidence type="ECO:0000313" key="3">
    <source>
        <dbReference type="Proteomes" id="UP000195402"/>
    </source>
</evidence>
<dbReference type="CDD" id="cd06222">
    <property type="entry name" value="RNase_H_like"/>
    <property type="match status" value="1"/>
</dbReference>
<evidence type="ECO:0000259" key="1">
    <source>
        <dbReference type="Pfam" id="PF13456"/>
    </source>
</evidence>
<dbReference type="InterPro" id="IPR012337">
    <property type="entry name" value="RNaseH-like_sf"/>
</dbReference>
<feature type="domain" description="RNase H type-1" evidence="1">
    <location>
        <begin position="74"/>
        <end position="192"/>
    </location>
</feature>
<dbReference type="PANTHER" id="PTHR47723:SF19">
    <property type="entry name" value="POLYNUCLEOTIDYL TRANSFERASE, RIBONUCLEASE H-LIKE SUPERFAMILY PROTEIN"/>
    <property type="match status" value="1"/>
</dbReference>
<dbReference type="AlphaFoldDB" id="A0A200PYU4"/>
<sequence>MVSYFCKLVFNAFFYHVWAERNRRVFTNKSLMIITDSKINRKLLDRWGIHATYVIHRPIGYHSVRSPEDTIMVNTNGSLNNSRAGIVALLRDSNGDAIGVVAGQVKPSSIAVNELQAIEAGLALVLRHRFCKVCIGTDSKTALSYLLSVEKKLPWRAQRSWNNIMKMMPSFEYFNAFHIIRQTNRAADCLARLRPAVELIKFTLSSFVQDLKDIIFDDRRGKVYFH</sequence>
<dbReference type="InterPro" id="IPR036397">
    <property type="entry name" value="RNaseH_sf"/>
</dbReference>
<comment type="caution">
    <text evidence="2">The sequence shown here is derived from an EMBL/GenBank/DDBJ whole genome shotgun (WGS) entry which is preliminary data.</text>
</comment>
<evidence type="ECO:0000313" key="2">
    <source>
        <dbReference type="EMBL" id="OVA03368.1"/>
    </source>
</evidence>
<dbReference type="Proteomes" id="UP000195402">
    <property type="component" value="Unassembled WGS sequence"/>
</dbReference>
<dbReference type="Pfam" id="PF13456">
    <property type="entry name" value="RVT_3"/>
    <property type="match status" value="1"/>
</dbReference>
<name>A0A200PYU4_MACCD</name>
<dbReference type="PANTHER" id="PTHR47723">
    <property type="entry name" value="OS05G0353850 PROTEIN"/>
    <property type="match status" value="1"/>
</dbReference>
<dbReference type="STRING" id="56857.A0A200PYU4"/>
<reference evidence="2 3" key="1">
    <citation type="journal article" date="2017" name="Mol. Plant">
        <title>The Genome of Medicinal Plant Macleaya cordata Provides New Insights into Benzylisoquinoline Alkaloids Metabolism.</title>
        <authorList>
            <person name="Liu X."/>
            <person name="Liu Y."/>
            <person name="Huang P."/>
            <person name="Ma Y."/>
            <person name="Qing Z."/>
            <person name="Tang Q."/>
            <person name="Cao H."/>
            <person name="Cheng P."/>
            <person name="Zheng Y."/>
            <person name="Yuan Z."/>
            <person name="Zhou Y."/>
            <person name="Liu J."/>
            <person name="Tang Z."/>
            <person name="Zhuo Y."/>
            <person name="Zhang Y."/>
            <person name="Yu L."/>
            <person name="Huang J."/>
            <person name="Yang P."/>
            <person name="Peng Q."/>
            <person name="Zhang J."/>
            <person name="Jiang W."/>
            <person name="Zhang Z."/>
            <person name="Lin K."/>
            <person name="Ro D.K."/>
            <person name="Chen X."/>
            <person name="Xiong X."/>
            <person name="Shang Y."/>
            <person name="Huang S."/>
            <person name="Zeng J."/>
        </authorList>
    </citation>
    <scope>NUCLEOTIDE SEQUENCE [LARGE SCALE GENOMIC DNA]</scope>
    <source>
        <strain evidence="3">cv. BLH2017</strain>
        <tissue evidence="2">Root</tissue>
    </source>
</reference>
<dbReference type="Gene3D" id="3.30.420.10">
    <property type="entry name" value="Ribonuclease H-like superfamily/Ribonuclease H"/>
    <property type="match status" value="1"/>
</dbReference>
<protein>
    <submittedName>
        <fullName evidence="2">Ribonuclease H domain</fullName>
    </submittedName>
</protein>
<dbReference type="OrthoDB" id="10597862at2759"/>
<dbReference type="EMBL" id="MVGT01003694">
    <property type="protein sequence ID" value="OVA03368.1"/>
    <property type="molecule type" value="Genomic_DNA"/>
</dbReference>
<dbReference type="GO" id="GO:0004523">
    <property type="term" value="F:RNA-DNA hybrid ribonuclease activity"/>
    <property type="evidence" value="ECO:0007669"/>
    <property type="project" value="InterPro"/>
</dbReference>
<proteinExistence type="predicted"/>
<dbReference type="GO" id="GO:0003676">
    <property type="term" value="F:nucleic acid binding"/>
    <property type="evidence" value="ECO:0007669"/>
    <property type="project" value="InterPro"/>
</dbReference>
<gene>
    <name evidence="2" type="ORF">BVC80_8321g3</name>
</gene>